<reference evidence="3" key="1">
    <citation type="journal article" date="2014" name="Int. J. Syst. Evol. Microbiol.">
        <title>Complete genome of a new Firmicutes species belonging to the dominant human colonic microbiota ('Ruminococcus bicirculans') reveals two chromosomes and a selective capacity to utilize plant glucans.</title>
        <authorList>
            <consortium name="NISC Comparative Sequencing Program"/>
            <person name="Wegmann U."/>
            <person name="Louis P."/>
            <person name="Goesmann A."/>
            <person name="Henrissat B."/>
            <person name="Duncan S.H."/>
            <person name="Flint H.J."/>
        </authorList>
    </citation>
    <scope>NUCLEOTIDE SEQUENCE</scope>
    <source>
        <strain evidence="3">NBRC 107715</strain>
    </source>
</reference>
<evidence type="ECO:0000313" key="4">
    <source>
        <dbReference type="Proteomes" id="UP000321960"/>
    </source>
</evidence>
<organism evidence="2 4">
    <name type="scientific">Methylobacterium oxalidis</name>
    <dbReference type="NCBI Taxonomy" id="944322"/>
    <lineage>
        <taxon>Bacteria</taxon>
        <taxon>Pseudomonadati</taxon>
        <taxon>Pseudomonadota</taxon>
        <taxon>Alphaproteobacteria</taxon>
        <taxon>Hyphomicrobiales</taxon>
        <taxon>Methylobacteriaceae</taxon>
        <taxon>Methylobacterium</taxon>
    </lineage>
</organism>
<sequence>MRSIVARAGAAGTMIGIEIVRDESDEPIIVALVRLPQGTLKVMAEIGFSEDGLLLDGLHVHGVGLGANDLGFHGLRRILREVLDELGIESAVVSGAVRTTGAGPGRLPRPLRITRHRGPARPAPRR</sequence>
<dbReference type="Proteomes" id="UP000321960">
    <property type="component" value="Unassembled WGS sequence"/>
</dbReference>
<dbReference type="EMBL" id="BJZU01000027">
    <property type="protein sequence ID" value="GEP03640.1"/>
    <property type="molecule type" value="Genomic_DNA"/>
</dbReference>
<proteinExistence type="predicted"/>
<reference evidence="2 4" key="3">
    <citation type="submission" date="2019-07" db="EMBL/GenBank/DDBJ databases">
        <title>Whole genome shotgun sequence of Methylobacterium oxalidis NBRC 107715.</title>
        <authorList>
            <person name="Hosoyama A."/>
            <person name="Uohara A."/>
            <person name="Ohji S."/>
            <person name="Ichikawa N."/>
        </authorList>
    </citation>
    <scope>NUCLEOTIDE SEQUENCE [LARGE SCALE GENOMIC DNA]</scope>
    <source>
        <strain evidence="2 4">NBRC 107715</strain>
    </source>
</reference>
<gene>
    <name evidence="3" type="ORF">GCM10007888_33480</name>
    <name evidence="2" type="ORF">MOX02_16780</name>
</gene>
<feature type="compositionally biased region" description="Basic residues" evidence="1">
    <location>
        <begin position="112"/>
        <end position="126"/>
    </location>
</feature>
<feature type="region of interest" description="Disordered" evidence="1">
    <location>
        <begin position="99"/>
        <end position="126"/>
    </location>
</feature>
<comment type="caution">
    <text evidence="2">The sequence shown here is derived from an EMBL/GenBank/DDBJ whole genome shotgun (WGS) entry which is preliminary data.</text>
</comment>
<reference evidence="5" key="2">
    <citation type="journal article" date="2019" name="Int. J. Syst. Evol. Microbiol.">
        <title>The Global Catalogue of Microorganisms (GCM) 10K type strain sequencing project: providing services to taxonomists for standard genome sequencing and annotation.</title>
        <authorList>
            <consortium name="The Broad Institute Genomics Platform"/>
            <consortium name="The Broad Institute Genome Sequencing Center for Infectious Disease"/>
            <person name="Wu L."/>
            <person name="Ma J."/>
        </authorList>
    </citation>
    <scope>NUCLEOTIDE SEQUENCE [LARGE SCALE GENOMIC DNA]</scope>
    <source>
        <strain evidence="5">NBRC 107715</strain>
    </source>
</reference>
<dbReference type="Proteomes" id="UP001156856">
    <property type="component" value="Unassembled WGS sequence"/>
</dbReference>
<evidence type="ECO:0000313" key="2">
    <source>
        <dbReference type="EMBL" id="GEP03640.1"/>
    </source>
</evidence>
<accession>A0A512J0Y2</accession>
<protein>
    <submittedName>
        <fullName evidence="2">Uncharacterized protein</fullName>
    </submittedName>
</protein>
<evidence type="ECO:0000256" key="1">
    <source>
        <dbReference type="SAM" id="MobiDB-lite"/>
    </source>
</evidence>
<dbReference type="EMBL" id="BSPK01000058">
    <property type="protein sequence ID" value="GLS64967.1"/>
    <property type="molecule type" value="Genomic_DNA"/>
</dbReference>
<keyword evidence="5" id="KW-1185">Reference proteome</keyword>
<name>A0A512J0Y2_9HYPH</name>
<reference evidence="3" key="4">
    <citation type="submission" date="2023-01" db="EMBL/GenBank/DDBJ databases">
        <title>Draft genome sequence of Methylobacterium oxalidis strain NBRC 107715.</title>
        <authorList>
            <person name="Sun Q."/>
            <person name="Mori K."/>
        </authorList>
    </citation>
    <scope>NUCLEOTIDE SEQUENCE</scope>
    <source>
        <strain evidence="3">NBRC 107715</strain>
    </source>
</reference>
<evidence type="ECO:0000313" key="5">
    <source>
        <dbReference type="Proteomes" id="UP001156856"/>
    </source>
</evidence>
<dbReference type="AlphaFoldDB" id="A0A512J0Y2"/>
<evidence type="ECO:0000313" key="3">
    <source>
        <dbReference type="EMBL" id="GLS64967.1"/>
    </source>
</evidence>